<organism evidence="4 5">
    <name type="scientific">Zingiber officinale</name>
    <name type="common">Ginger</name>
    <name type="synonym">Amomum zingiber</name>
    <dbReference type="NCBI Taxonomy" id="94328"/>
    <lineage>
        <taxon>Eukaryota</taxon>
        <taxon>Viridiplantae</taxon>
        <taxon>Streptophyta</taxon>
        <taxon>Embryophyta</taxon>
        <taxon>Tracheophyta</taxon>
        <taxon>Spermatophyta</taxon>
        <taxon>Magnoliopsida</taxon>
        <taxon>Liliopsida</taxon>
        <taxon>Zingiberales</taxon>
        <taxon>Zingiberaceae</taxon>
        <taxon>Zingiber</taxon>
    </lineage>
</organism>
<dbReference type="EMBL" id="JACMSC010000018">
    <property type="protein sequence ID" value="KAG6475359.1"/>
    <property type="molecule type" value="Genomic_DNA"/>
</dbReference>
<keyword evidence="1" id="KW-0694">RNA-binding</keyword>
<evidence type="ECO:0000256" key="1">
    <source>
        <dbReference type="RuleBase" id="RU369095"/>
    </source>
</evidence>
<dbReference type="Proteomes" id="UP000734854">
    <property type="component" value="Unassembled WGS sequence"/>
</dbReference>
<dbReference type="Pfam" id="PF04146">
    <property type="entry name" value="YTH"/>
    <property type="match status" value="1"/>
</dbReference>
<reference evidence="4 5" key="1">
    <citation type="submission" date="2020-08" db="EMBL/GenBank/DDBJ databases">
        <title>Plant Genome Project.</title>
        <authorList>
            <person name="Zhang R.-G."/>
        </authorList>
    </citation>
    <scope>NUCLEOTIDE SEQUENCE [LARGE SCALE GENOMIC DNA]</scope>
    <source>
        <tissue evidence="4">Rhizome</tissue>
    </source>
</reference>
<accession>A0A8J5EW41</accession>
<sequence>MDRDDHAEYISGYHVKPGQEIPSELDSLSQPKGDLSSHLQHTGPVEQLSRTGSPGTITTMIGSSISLLHSTGPKSTKGNSRGDLADSANILNLKPNSSSRCNFSGEANRHVHKAQNLTSRSQSIEAIQGHYNSQTITSISHERQVGLLIKQNHTKPIGTKETVFGYQKFGRSSNYGSYRNTRDSSENVWGPRANRDTYKRSFGSTNGKLYANQLVCRNKYNKPDFQSKHDKAKFFMIKSFNEDDIHKSIKYNVWTSTPLGNEKLDAAFWDAQGLMEKGSKCPIFLFFSVNSSGQFVGLAEMLGPVDFNKNMDFWQQEKWKGFLPLKWHIVKDIPNQMFQNITLENNGNYPVVFSKDTQERISSFFVAKSDPTEGSEEPSLNSNFLVQSKLTNIVFCLSLPSVKELIVFEWVKPLKMVWIIRMVETRVITELVMAHKVVWILQKNKLK</sequence>
<proteinExistence type="inferred from homology"/>
<dbReference type="InterPro" id="IPR007275">
    <property type="entry name" value="YTH_domain"/>
</dbReference>
<name>A0A8J5EW41_ZINOF</name>
<comment type="caution">
    <text evidence="4">The sequence shown here is derived from an EMBL/GenBank/DDBJ whole genome shotgun (WGS) entry which is preliminary data.</text>
</comment>
<evidence type="ECO:0000313" key="4">
    <source>
        <dbReference type="EMBL" id="KAG6475359.1"/>
    </source>
</evidence>
<dbReference type="GO" id="GO:1990247">
    <property type="term" value="F:N6-methyladenosine-containing RNA reader activity"/>
    <property type="evidence" value="ECO:0007669"/>
    <property type="project" value="UniProtKB-UniRule"/>
</dbReference>
<evidence type="ECO:0000313" key="5">
    <source>
        <dbReference type="Proteomes" id="UP000734854"/>
    </source>
</evidence>
<dbReference type="PANTHER" id="PTHR12357:SF95">
    <property type="entry name" value="YTH DOMAIN-CONTAINING FAMILY PROTEIN"/>
    <property type="match status" value="1"/>
</dbReference>
<dbReference type="CDD" id="cd21134">
    <property type="entry name" value="YTH"/>
    <property type="match status" value="1"/>
</dbReference>
<evidence type="ECO:0000259" key="3">
    <source>
        <dbReference type="PROSITE" id="PS50882"/>
    </source>
</evidence>
<comment type="similarity">
    <text evidence="1">Belongs to the YTHDF family.</text>
</comment>
<dbReference type="GO" id="GO:0003729">
    <property type="term" value="F:mRNA binding"/>
    <property type="evidence" value="ECO:0007669"/>
    <property type="project" value="UniProtKB-UniRule"/>
</dbReference>
<dbReference type="GO" id="GO:0005737">
    <property type="term" value="C:cytoplasm"/>
    <property type="evidence" value="ECO:0007669"/>
    <property type="project" value="TreeGrafter"/>
</dbReference>
<dbReference type="InterPro" id="IPR045168">
    <property type="entry name" value="YTH_prot"/>
</dbReference>
<feature type="region of interest" description="Disordered" evidence="2">
    <location>
        <begin position="13"/>
        <end position="56"/>
    </location>
</feature>
<feature type="domain" description="YTH" evidence="3">
    <location>
        <begin position="232"/>
        <end position="372"/>
    </location>
</feature>
<dbReference type="GO" id="GO:0061157">
    <property type="term" value="P:mRNA destabilization"/>
    <property type="evidence" value="ECO:0007669"/>
    <property type="project" value="TreeGrafter"/>
</dbReference>
<protein>
    <recommendedName>
        <fullName evidence="1">YTH domain-containing family protein</fullName>
    </recommendedName>
</protein>
<dbReference type="PROSITE" id="PS50882">
    <property type="entry name" value="YTH"/>
    <property type="match status" value="1"/>
</dbReference>
<gene>
    <name evidence="4" type="ORF">ZIOFF_064577</name>
</gene>
<keyword evidence="5" id="KW-1185">Reference proteome</keyword>
<evidence type="ECO:0000256" key="2">
    <source>
        <dbReference type="SAM" id="MobiDB-lite"/>
    </source>
</evidence>
<dbReference type="AlphaFoldDB" id="A0A8J5EW41"/>
<dbReference type="Gene3D" id="3.10.590.10">
    <property type="entry name" value="ph1033 like domains"/>
    <property type="match status" value="1"/>
</dbReference>
<comment type="function">
    <text evidence="1">Specifically recognizes and binds N6-methyladenosine (m6A)-containing RNAs, and regulates mRNA stability. M6A is a modification present at internal sites of mRNAs and some non-coding RNAs and plays a role in mRNA stability and processing.</text>
</comment>
<dbReference type="PANTHER" id="PTHR12357">
    <property type="entry name" value="YTH YT521-B HOMOLOGY DOMAIN-CONTAINING"/>
    <property type="match status" value="1"/>
</dbReference>